<gene>
    <name evidence="10" type="primary">SHISA8</name>
</gene>
<dbReference type="GO" id="GO:0014069">
    <property type="term" value="C:postsynaptic density"/>
    <property type="evidence" value="ECO:0007669"/>
    <property type="project" value="TreeGrafter"/>
</dbReference>
<evidence type="ECO:0000256" key="5">
    <source>
        <dbReference type="SAM" id="MobiDB-lite"/>
    </source>
</evidence>
<feature type="region of interest" description="Disordered" evidence="5">
    <location>
        <begin position="30"/>
        <end position="64"/>
    </location>
</feature>
<dbReference type="GO" id="GO:0032591">
    <property type="term" value="C:dendritic spine membrane"/>
    <property type="evidence" value="ECO:0007669"/>
    <property type="project" value="TreeGrafter"/>
</dbReference>
<feature type="transmembrane region" description="Helical" evidence="6">
    <location>
        <begin position="146"/>
        <end position="169"/>
    </location>
</feature>
<evidence type="ECO:0000256" key="4">
    <source>
        <dbReference type="ARBA" id="ARBA00023136"/>
    </source>
</evidence>
<keyword evidence="7" id="KW-0732">Signal</keyword>
<feature type="domain" description="Shisa N-terminal" evidence="8">
    <location>
        <begin position="65"/>
        <end position="116"/>
    </location>
</feature>
<dbReference type="RefSeq" id="XP_017683063.1">
    <property type="nucleotide sequence ID" value="XM_017827574.1"/>
</dbReference>
<dbReference type="Pfam" id="PF13908">
    <property type="entry name" value="Shisa_N"/>
    <property type="match status" value="1"/>
</dbReference>
<feature type="region of interest" description="Disordered" evidence="5">
    <location>
        <begin position="327"/>
        <end position="376"/>
    </location>
</feature>
<evidence type="ECO:0000259" key="8">
    <source>
        <dbReference type="Pfam" id="PF13908"/>
    </source>
</evidence>
<dbReference type="PANTHER" id="PTHR31774:SF14">
    <property type="entry name" value="PROTEIN SHISA-8"/>
    <property type="match status" value="1"/>
</dbReference>
<dbReference type="InterPro" id="IPR053891">
    <property type="entry name" value="Shisa_N"/>
</dbReference>
<evidence type="ECO:0000256" key="3">
    <source>
        <dbReference type="ARBA" id="ARBA00022989"/>
    </source>
</evidence>
<evidence type="ECO:0000256" key="2">
    <source>
        <dbReference type="ARBA" id="ARBA00022692"/>
    </source>
</evidence>
<protein>
    <recommendedName>
        <fullName evidence="8">Shisa N-terminal domain-containing protein</fullName>
    </recommendedName>
</protein>
<feature type="compositionally biased region" description="Low complexity" evidence="5">
    <location>
        <begin position="53"/>
        <end position="64"/>
    </location>
</feature>
<keyword evidence="4 6" id="KW-0472">Membrane</keyword>
<dbReference type="GO" id="GO:0045211">
    <property type="term" value="C:postsynaptic membrane"/>
    <property type="evidence" value="ECO:0007669"/>
    <property type="project" value="TreeGrafter"/>
</dbReference>
<reference evidence="10" key="1">
    <citation type="submission" date="2025-08" db="UniProtKB">
        <authorList>
            <consortium name="RefSeq"/>
        </authorList>
    </citation>
    <scope>IDENTIFICATION</scope>
</reference>
<dbReference type="AlphaFoldDB" id="A0A6J0I8V1"/>
<sequence>MAPRSRGRMEPSYVVGICCLVLLEPGRVWSGEPSTGGPGESGNSSQAPPPETTAPAPTGAAPPGGDRCRGYYDVMGQWDPPFNCNAGIYQYCCGTCGYRFCCQFKPRRLDQSGCSNYDTPNWVNTGQPPARVDETPEDPTRDKTNMIVYIICGVVAIMVLVGIFTKLGLEKAQGPQTEMTVSRTLTDLLKQPGQSPSENMDSLMGGVQVPLGEGLARGPPRNSTDKPPLNNAVAIAPSLGRPHSHSKRLPLASSLALSASDYTSYTTLKVGESASEDFCRRFGGLETPPASTLPFPPTETPVLPKGCPLPKAKGPKLPGSLVFPGGWEGAPHRGPHRPGLATLRPEGPPEAFGPSTPLYSQHPRHLATNSKTEVTV</sequence>
<feature type="chain" id="PRO_5026729334" description="Shisa N-terminal domain-containing protein" evidence="7">
    <location>
        <begin position="31"/>
        <end position="376"/>
    </location>
</feature>
<keyword evidence="3 6" id="KW-1133">Transmembrane helix</keyword>
<dbReference type="Proteomes" id="UP000504624">
    <property type="component" value="Unplaced"/>
</dbReference>
<dbReference type="GeneID" id="108503543"/>
<dbReference type="GO" id="GO:0032281">
    <property type="term" value="C:AMPA glutamate receptor complex"/>
    <property type="evidence" value="ECO:0007669"/>
    <property type="project" value="TreeGrafter"/>
</dbReference>
<dbReference type="InterPro" id="IPR026910">
    <property type="entry name" value="Shisa"/>
</dbReference>
<keyword evidence="9" id="KW-1185">Reference proteome</keyword>
<organism evidence="9 10">
    <name type="scientific">Lepidothrix coronata</name>
    <name type="common">blue-crowned manakin</name>
    <dbReference type="NCBI Taxonomy" id="321398"/>
    <lineage>
        <taxon>Eukaryota</taxon>
        <taxon>Metazoa</taxon>
        <taxon>Chordata</taxon>
        <taxon>Craniata</taxon>
        <taxon>Vertebrata</taxon>
        <taxon>Euteleostomi</taxon>
        <taxon>Archelosauria</taxon>
        <taxon>Archosauria</taxon>
        <taxon>Dinosauria</taxon>
        <taxon>Saurischia</taxon>
        <taxon>Theropoda</taxon>
        <taxon>Coelurosauria</taxon>
        <taxon>Aves</taxon>
        <taxon>Neognathae</taxon>
        <taxon>Neoaves</taxon>
        <taxon>Telluraves</taxon>
        <taxon>Australaves</taxon>
        <taxon>Passeriformes</taxon>
        <taxon>Pipridae</taxon>
        <taxon>Lepidothrix</taxon>
    </lineage>
</organism>
<proteinExistence type="predicted"/>
<comment type="subcellular location">
    <subcellularLocation>
        <location evidence="1">Membrane</location>
    </subcellularLocation>
</comment>
<evidence type="ECO:0000256" key="6">
    <source>
        <dbReference type="SAM" id="Phobius"/>
    </source>
</evidence>
<evidence type="ECO:0000256" key="1">
    <source>
        <dbReference type="ARBA" id="ARBA00004370"/>
    </source>
</evidence>
<dbReference type="GO" id="GO:0048172">
    <property type="term" value="P:regulation of short-term neuronal synaptic plasticity"/>
    <property type="evidence" value="ECO:0007669"/>
    <property type="project" value="TreeGrafter"/>
</dbReference>
<keyword evidence="2 6" id="KW-0812">Transmembrane</keyword>
<evidence type="ECO:0000313" key="9">
    <source>
        <dbReference type="Proteomes" id="UP000504624"/>
    </source>
</evidence>
<feature type="signal peptide" evidence="7">
    <location>
        <begin position="1"/>
        <end position="30"/>
    </location>
</feature>
<dbReference type="PANTHER" id="PTHR31774">
    <property type="entry name" value="PROTEIN SHISA-9-RELATED"/>
    <property type="match status" value="1"/>
</dbReference>
<evidence type="ECO:0000256" key="7">
    <source>
        <dbReference type="SAM" id="SignalP"/>
    </source>
</evidence>
<feature type="compositionally biased region" description="Polar residues" evidence="5">
    <location>
        <begin position="367"/>
        <end position="376"/>
    </location>
</feature>
<dbReference type="CTD" id="440829"/>
<name>A0A6J0I8V1_9PASS</name>
<accession>A0A6J0I8V1</accession>
<dbReference type="OrthoDB" id="9996010at2759"/>
<evidence type="ECO:0000313" key="10">
    <source>
        <dbReference type="RefSeq" id="XP_017683063.1"/>
    </source>
</evidence>